<keyword evidence="1" id="KW-1133">Transmembrane helix</keyword>
<organism evidence="2 3">
    <name type="scientific">Mangrovibacillus cuniculi</name>
    <dbReference type="NCBI Taxonomy" id="2593652"/>
    <lineage>
        <taxon>Bacteria</taxon>
        <taxon>Bacillati</taxon>
        <taxon>Bacillota</taxon>
        <taxon>Bacilli</taxon>
        <taxon>Bacillales</taxon>
        <taxon>Bacillaceae</taxon>
        <taxon>Mangrovibacillus</taxon>
    </lineage>
</organism>
<evidence type="ECO:0000256" key="1">
    <source>
        <dbReference type="SAM" id="Phobius"/>
    </source>
</evidence>
<evidence type="ECO:0000313" key="3">
    <source>
        <dbReference type="Proteomes" id="UP000593626"/>
    </source>
</evidence>
<evidence type="ECO:0000313" key="2">
    <source>
        <dbReference type="EMBL" id="QPC48307.1"/>
    </source>
</evidence>
<feature type="transmembrane region" description="Helical" evidence="1">
    <location>
        <begin position="134"/>
        <end position="155"/>
    </location>
</feature>
<dbReference type="PANTHER" id="PTHR34219">
    <property type="entry name" value="IRON-REGULATED INNER MEMBRANE PROTEIN-RELATED"/>
    <property type="match status" value="1"/>
</dbReference>
<dbReference type="Pfam" id="PF03929">
    <property type="entry name" value="PepSY_TM"/>
    <property type="match status" value="1"/>
</dbReference>
<feature type="transmembrane region" description="Helical" evidence="1">
    <location>
        <begin position="185"/>
        <end position="205"/>
    </location>
</feature>
<name>A0A7S8HGZ6_9BACI</name>
<dbReference type="InterPro" id="IPR005625">
    <property type="entry name" value="PepSY-ass_TM"/>
</dbReference>
<protein>
    <submittedName>
        <fullName evidence="2">PepSY domain-containing protein</fullName>
    </submittedName>
</protein>
<reference evidence="2 3" key="1">
    <citation type="submission" date="2019-07" db="EMBL/GenBank/DDBJ databases">
        <title>Genome sequence of 2 isolates from Red Sea Mangroves.</title>
        <authorList>
            <person name="Sefrji F."/>
            <person name="Michoud G."/>
            <person name="Merlino G."/>
            <person name="Daffonchio D."/>
        </authorList>
    </citation>
    <scope>NUCLEOTIDE SEQUENCE [LARGE SCALE GENOMIC DNA]</scope>
    <source>
        <strain evidence="2 3">R1DC41</strain>
    </source>
</reference>
<dbReference type="PANTHER" id="PTHR34219:SF1">
    <property type="entry name" value="PEPSY DOMAIN-CONTAINING PROTEIN"/>
    <property type="match status" value="1"/>
</dbReference>
<dbReference type="KEGG" id="mcui:G8O30_00860"/>
<dbReference type="Proteomes" id="UP000593626">
    <property type="component" value="Chromosome"/>
</dbReference>
<feature type="transmembrane region" description="Helical" evidence="1">
    <location>
        <begin position="392"/>
        <end position="420"/>
    </location>
</feature>
<keyword evidence="1" id="KW-0812">Transmembrane</keyword>
<gene>
    <name evidence="2" type="ORF">G8O30_00860</name>
</gene>
<keyword evidence="3" id="KW-1185">Reference proteome</keyword>
<accession>A0A7S8HGZ6</accession>
<feature type="transmembrane region" description="Helical" evidence="1">
    <location>
        <begin position="6"/>
        <end position="28"/>
    </location>
</feature>
<dbReference type="AlphaFoldDB" id="A0A7S8HGZ6"/>
<dbReference type="EMBL" id="CP049742">
    <property type="protein sequence ID" value="QPC48307.1"/>
    <property type="molecule type" value="Genomic_DNA"/>
</dbReference>
<sequence length="438" mass="48839">MWRWHFFAGILVAPFVLILAISGGVYLFKPQIESMVYNDLYYVKESGEAELSISKQIDSVKLALPSAMVTSIQLQADDRKTTQINYMDGEAMRTAYVNPYTGEYQGSLANEQKVTEIFRRIHGELFVGGTAANYLVELAACWTLILVITGLYLWWPRKKSSIWGTIIPRWRNKKLRLRDLHAVPAFWLSFFTIILILTGLPWSGVMGEQINRLATATNSGYPAFAYPFMGAPESPIKATDVADDVPWASENLAVPASSPTPTPISMEDASHVASFMELPRPYTLSLPRGETGVYTLSSSHGVPTESFTIHLDQYSGNVLSDVRYDDFGIMAKAITLGIALHEGRLFGLPNQLIGLLVCIGLIFVVLSALVLWRKRKPEKHSGAPTTARTKSVTISAWVIMVLFGLLMPLVGASLIIVFLLDRILLSRWSITRKWLQYD</sequence>
<keyword evidence="1" id="KW-0472">Membrane</keyword>
<feature type="transmembrane region" description="Helical" evidence="1">
    <location>
        <begin position="352"/>
        <end position="372"/>
    </location>
</feature>
<proteinExistence type="predicted"/>